<gene>
    <name evidence="2" type="ORF">FC40_GL000552</name>
</gene>
<organism evidence="2 3">
    <name type="scientific">Ligilactobacillus hayakitensis DSM 18933 = JCM 14209</name>
    <dbReference type="NCBI Taxonomy" id="1423755"/>
    <lineage>
        <taxon>Bacteria</taxon>
        <taxon>Bacillati</taxon>
        <taxon>Bacillota</taxon>
        <taxon>Bacilli</taxon>
        <taxon>Lactobacillales</taxon>
        <taxon>Lactobacillaceae</taxon>
        <taxon>Ligilactobacillus</taxon>
    </lineage>
</organism>
<sequence>MADENEFTLSDHKQSTTNLSSSLTRKIEYLQALNAAVEKQDDRLVYQLIDDRRYSSEILKAKQKNEKFENEFLVSDIHDQLSTFLSEKLIKYLREIYPFFYFEEVQSGVYQFYFGNWWGRRLFGELDVLNVKFDFIEEEYEKLSRSFALEVENKRYNTDTINELSEEMDNLQELIDTQDQRDERKEEIRRELKRQSQEKVSLFSQVKVKEQKQKLIDELSNLTDLDEKANDAYQKIKSYEDKVLKLSKEDTLLGYEKQSIVAKFGTFENFEDHNKALYRDYIADLIATKGKVD</sequence>
<evidence type="ECO:0000313" key="3">
    <source>
        <dbReference type="Proteomes" id="UP000051054"/>
    </source>
</evidence>
<evidence type="ECO:0008006" key="4">
    <source>
        <dbReference type="Google" id="ProtNLM"/>
    </source>
</evidence>
<comment type="caution">
    <text evidence="2">The sequence shown here is derived from an EMBL/GenBank/DDBJ whole genome shotgun (WGS) entry which is preliminary data.</text>
</comment>
<keyword evidence="1" id="KW-0175">Coiled coil</keyword>
<evidence type="ECO:0000256" key="1">
    <source>
        <dbReference type="SAM" id="Coils"/>
    </source>
</evidence>
<reference evidence="2 3" key="1">
    <citation type="journal article" date="2015" name="Genome Announc.">
        <title>Expanding the biotechnology potential of lactobacilli through comparative genomics of 213 strains and associated genera.</title>
        <authorList>
            <person name="Sun Z."/>
            <person name="Harris H.M."/>
            <person name="McCann A."/>
            <person name="Guo C."/>
            <person name="Argimon S."/>
            <person name="Zhang W."/>
            <person name="Yang X."/>
            <person name="Jeffery I.B."/>
            <person name="Cooney J.C."/>
            <person name="Kagawa T.F."/>
            <person name="Liu W."/>
            <person name="Song Y."/>
            <person name="Salvetti E."/>
            <person name="Wrobel A."/>
            <person name="Rasinkangas P."/>
            <person name="Parkhill J."/>
            <person name="Rea M.C."/>
            <person name="O'Sullivan O."/>
            <person name="Ritari J."/>
            <person name="Douillard F.P."/>
            <person name="Paul Ross R."/>
            <person name="Yang R."/>
            <person name="Briner A.E."/>
            <person name="Felis G.E."/>
            <person name="de Vos W.M."/>
            <person name="Barrangou R."/>
            <person name="Klaenhammer T.R."/>
            <person name="Caufield P.W."/>
            <person name="Cui Y."/>
            <person name="Zhang H."/>
            <person name="O'Toole P.W."/>
        </authorList>
    </citation>
    <scope>NUCLEOTIDE SEQUENCE [LARGE SCALE GENOMIC DNA]</scope>
    <source>
        <strain evidence="2 3">DSM 18933</strain>
    </source>
</reference>
<evidence type="ECO:0000313" key="2">
    <source>
        <dbReference type="EMBL" id="KRM18769.1"/>
    </source>
</evidence>
<dbReference type="EMBL" id="AZGD01000090">
    <property type="protein sequence ID" value="KRM18769.1"/>
    <property type="molecule type" value="Genomic_DNA"/>
</dbReference>
<dbReference type="RefSeq" id="WP_025021862.1">
    <property type="nucleotide sequence ID" value="NZ_AZGD01000090.1"/>
</dbReference>
<keyword evidence="3" id="KW-1185">Reference proteome</keyword>
<dbReference type="Proteomes" id="UP000051054">
    <property type="component" value="Unassembled WGS sequence"/>
</dbReference>
<dbReference type="PATRIC" id="fig|1423755.3.peg.605"/>
<feature type="coiled-coil region" evidence="1">
    <location>
        <begin position="126"/>
        <end position="249"/>
    </location>
</feature>
<protein>
    <recommendedName>
        <fullName evidence="4">Exonuclease SbcC</fullName>
    </recommendedName>
</protein>
<name>A0A0R1WM83_9LACO</name>
<dbReference type="STRING" id="1423755.FC40_GL000552"/>
<dbReference type="AlphaFoldDB" id="A0A0R1WM83"/>
<dbReference type="eggNOG" id="ENOG5031R7P">
    <property type="taxonomic scope" value="Bacteria"/>
</dbReference>
<accession>A0A0R1WM83</accession>
<dbReference type="OrthoDB" id="2248290at2"/>
<proteinExistence type="predicted"/>